<gene>
    <name evidence="10" type="ORF">GCM10023205_43050</name>
</gene>
<dbReference type="EMBL" id="BAABHS010000015">
    <property type="protein sequence ID" value="GAA4972327.1"/>
    <property type="molecule type" value="Genomic_DNA"/>
</dbReference>
<feature type="region of interest" description="Disordered" evidence="8">
    <location>
        <begin position="213"/>
        <end position="235"/>
    </location>
</feature>
<keyword evidence="4 7" id="KW-0812">Transmembrane</keyword>
<keyword evidence="3 7" id="KW-1003">Cell membrane</keyword>
<feature type="transmembrane region" description="Helical" evidence="7">
    <location>
        <begin position="154"/>
        <end position="174"/>
    </location>
</feature>
<evidence type="ECO:0000256" key="7">
    <source>
        <dbReference type="RuleBase" id="RU366058"/>
    </source>
</evidence>
<comment type="similarity">
    <text evidence="2 7">Belongs to the TVP38/TMEM64 family.</text>
</comment>
<feature type="transmembrane region" description="Helical" evidence="7">
    <location>
        <begin position="68"/>
        <end position="92"/>
    </location>
</feature>
<organism evidence="10 11">
    <name type="scientific">Yinghuangia aomiensis</name>
    <dbReference type="NCBI Taxonomy" id="676205"/>
    <lineage>
        <taxon>Bacteria</taxon>
        <taxon>Bacillati</taxon>
        <taxon>Actinomycetota</taxon>
        <taxon>Actinomycetes</taxon>
        <taxon>Kitasatosporales</taxon>
        <taxon>Streptomycetaceae</taxon>
        <taxon>Yinghuangia</taxon>
    </lineage>
</organism>
<evidence type="ECO:0000256" key="4">
    <source>
        <dbReference type="ARBA" id="ARBA00022692"/>
    </source>
</evidence>
<dbReference type="InterPro" id="IPR015414">
    <property type="entry name" value="TMEM64"/>
</dbReference>
<keyword evidence="11" id="KW-1185">Reference proteome</keyword>
<dbReference type="InterPro" id="IPR032816">
    <property type="entry name" value="VTT_dom"/>
</dbReference>
<evidence type="ECO:0000256" key="1">
    <source>
        <dbReference type="ARBA" id="ARBA00004651"/>
    </source>
</evidence>
<evidence type="ECO:0000256" key="6">
    <source>
        <dbReference type="ARBA" id="ARBA00023136"/>
    </source>
</evidence>
<evidence type="ECO:0000256" key="3">
    <source>
        <dbReference type="ARBA" id="ARBA00022475"/>
    </source>
</evidence>
<feature type="domain" description="VTT" evidence="9">
    <location>
        <begin position="56"/>
        <end position="174"/>
    </location>
</feature>
<dbReference type="PANTHER" id="PTHR12677:SF59">
    <property type="entry name" value="GOLGI APPARATUS MEMBRANE PROTEIN TVP38-RELATED"/>
    <property type="match status" value="1"/>
</dbReference>
<reference evidence="11" key="1">
    <citation type="journal article" date="2019" name="Int. J. Syst. Evol. Microbiol.">
        <title>The Global Catalogue of Microorganisms (GCM) 10K type strain sequencing project: providing services to taxonomists for standard genome sequencing and annotation.</title>
        <authorList>
            <consortium name="The Broad Institute Genomics Platform"/>
            <consortium name="The Broad Institute Genome Sequencing Center for Infectious Disease"/>
            <person name="Wu L."/>
            <person name="Ma J."/>
        </authorList>
    </citation>
    <scope>NUCLEOTIDE SEQUENCE [LARGE SCALE GENOMIC DNA]</scope>
    <source>
        <strain evidence="11">JCM 17986</strain>
    </source>
</reference>
<feature type="compositionally biased region" description="Low complexity" evidence="8">
    <location>
        <begin position="217"/>
        <end position="235"/>
    </location>
</feature>
<name>A0ABP9HJP8_9ACTN</name>
<comment type="subcellular location">
    <subcellularLocation>
        <location evidence="1 7">Cell membrane</location>
        <topology evidence="1 7">Multi-pass membrane protein</topology>
    </subcellularLocation>
</comment>
<sequence length="235" mass="24434">MPDAVLDAWRAVTGTADDVLTTLRDFLDHGFWTHYPTPVVMLFFVAICIVGVAFFIPKTLFAPAAGALFGAFLGTIVAMVGATLGSLLALAVGRRLGRARVRRWLHRKQALADLDARLTRHGVVPVILLRLVPIMPGFVVNYGSAATGIRTKHFAVGTVIGLLPATMVQVAAGASVRNGLSMPVVLTAAVGMLAVAGAGLWFRGRGKAAVAEEPADNTDAAADDAPAKDAPASAA</sequence>
<dbReference type="Proteomes" id="UP001500466">
    <property type="component" value="Unassembled WGS sequence"/>
</dbReference>
<dbReference type="Pfam" id="PF09335">
    <property type="entry name" value="VTT_dom"/>
    <property type="match status" value="1"/>
</dbReference>
<dbReference type="RefSeq" id="WP_345677224.1">
    <property type="nucleotide sequence ID" value="NZ_BAABHS010000015.1"/>
</dbReference>
<protein>
    <recommendedName>
        <fullName evidence="7">TVP38/TMEM64 family membrane protein</fullName>
    </recommendedName>
</protein>
<feature type="transmembrane region" description="Helical" evidence="7">
    <location>
        <begin position="180"/>
        <end position="202"/>
    </location>
</feature>
<proteinExistence type="inferred from homology"/>
<comment type="caution">
    <text evidence="7">Lacks conserved residue(s) required for the propagation of feature annotation.</text>
</comment>
<accession>A0ABP9HJP8</accession>
<evidence type="ECO:0000313" key="11">
    <source>
        <dbReference type="Proteomes" id="UP001500466"/>
    </source>
</evidence>
<evidence type="ECO:0000313" key="10">
    <source>
        <dbReference type="EMBL" id="GAA4972327.1"/>
    </source>
</evidence>
<evidence type="ECO:0000256" key="5">
    <source>
        <dbReference type="ARBA" id="ARBA00022989"/>
    </source>
</evidence>
<evidence type="ECO:0000256" key="2">
    <source>
        <dbReference type="ARBA" id="ARBA00008640"/>
    </source>
</evidence>
<keyword evidence="6 7" id="KW-0472">Membrane</keyword>
<feature type="transmembrane region" description="Helical" evidence="7">
    <location>
        <begin position="35"/>
        <end position="56"/>
    </location>
</feature>
<evidence type="ECO:0000259" key="9">
    <source>
        <dbReference type="Pfam" id="PF09335"/>
    </source>
</evidence>
<dbReference type="PANTHER" id="PTHR12677">
    <property type="entry name" value="GOLGI APPARATUS MEMBRANE PROTEIN TVP38-RELATED"/>
    <property type="match status" value="1"/>
</dbReference>
<keyword evidence="5 7" id="KW-1133">Transmembrane helix</keyword>
<comment type="caution">
    <text evidence="10">The sequence shown here is derived from an EMBL/GenBank/DDBJ whole genome shotgun (WGS) entry which is preliminary data.</text>
</comment>
<evidence type="ECO:0000256" key="8">
    <source>
        <dbReference type="SAM" id="MobiDB-lite"/>
    </source>
</evidence>